<evidence type="ECO:0000256" key="1">
    <source>
        <dbReference type="SAM" id="MobiDB-lite"/>
    </source>
</evidence>
<dbReference type="Proteomes" id="UP001443914">
    <property type="component" value="Unassembled WGS sequence"/>
</dbReference>
<evidence type="ECO:0000313" key="2">
    <source>
        <dbReference type="EMBL" id="KAK9678769.1"/>
    </source>
</evidence>
<organism evidence="2 3">
    <name type="scientific">Saponaria officinalis</name>
    <name type="common">Common soapwort</name>
    <name type="synonym">Lychnis saponaria</name>
    <dbReference type="NCBI Taxonomy" id="3572"/>
    <lineage>
        <taxon>Eukaryota</taxon>
        <taxon>Viridiplantae</taxon>
        <taxon>Streptophyta</taxon>
        <taxon>Embryophyta</taxon>
        <taxon>Tracheophyta</taxon>
        <taxon>Spermatophyta</taxon>
        <taxon>Magnoliopsida</taxon>
        <taxon>eudicotyledons</taxon>
        <taxon>Gunneridae</taxon>
        <taxon>Pentapetalae</taxon>
        <taxon>Caryophyllales</taxon>
        <taxon>Caryophyllaceae</taxon>
        <taxon>Caryophylleae</taxon>
        <taxon>Saponaria</taxon>
    </lineage>
</organism>
<gene>
    <name evidence="2" type="ORF">RND81_11G232100</name>
</gene>
<dbReference type="PANTHER" id="PTHR36409:SF1">
    <property type="entry name" value="BLOC-1-RELATED COMPLEX SUBUNIT 5"/>
    <property type="match status" value="1"/>
</dbReference>
<evidence type="ECO:0000313" key="3">
    <source>
        <dbReference type="Proteomes" id="UP001443914"/>
    </source>
</evidence>
<feature type="compositionally biased region" description="Polar residues" evidence="1">
    <location>
        <begin position="180"/>
        <end position="199"/>
    </location>
</feature>
<dbReference type="EMBL" id="JBDFQZ010000011">
    <property type="protein sequence ID" value="KAK9678769.1"/>
    <property type="molecule type" value="Genomic_DNA"/>
</dbReference>
<sequence>MGASESTLSSSLRPEDQITTVSERIEDVDPILERLKSLQIATPILTAPPSESSLTDLLVRKPASSSKQGSVSPQVIMELFSLYRDWQEDKAQKISSRQEELENRIEVVDALAVKLMQRFNGSVSAMKTASQHLSEVHALQVELGELKGRLTEVISNCDSLCKRINSEGPVSLRSSVQPFSASTTNVKTASNLSSVVSDKNPSEEVEKN</sequence>
<accession>A0AAW1HRR6</accession>
<protein>
    <submittedName>
        <fullName evidence="2">Uncharacterized protein</fullName>
    </submittedName>
</protein>
<name>A0AAW1HRR6_SAPOF</name>
<dbReference type="PANTHER" id="PTHR36409">
    <property type="entry name" value="EXPRESSED PROTEIN"/>
    <property type="match status" value="1"/>
</dbReference>
<dbReference type="AlphaFoldDB" id="A0AAW1HRR6"/>
<feature type="region of interest" description="Disordered" evidence="1">
    <location>
        <begin position="180"/>
        <end position="208"/>
    </location>
</feature>
<comment type="caution">
    <text evidence="2">The sequence shown here is derived from an EMBL/GenBank/DDBJ whole genome shotgun (WGS) entry which is preliminary data.</text>
</comment>
<reference evidence="2" key="1">
    <citation type="submission" date="2024-03" db="EMBL/GenBank/DDBJ databases">
        <title>WGS assembly of Saponaria officinalis var. Norfolk2.</title>
        <authorList>
            <person name="Jenkins J."/>
            <person name="Shu S."/>
            <person name="Grimwood J."/>
            <person name="Barry K."/>
            <person name="Goodstein D."/>
            <person name="Schmutz J."/>
            <person name="Leebens-Mack J."/>
            <person name="Osbourn A."/>
        </authorList>
    </citation>
    <scope>NUCLEOTIDE SEQUENCE [LARGE SCALE GENOMIC DNA]</scope>
    <source>
        <strain evidence="2">JIC</strain>
    </source>
</reference>
<keyword evidence="3" id="KW-1185">Reference proteome</keyword>
<proteinExistence type="predicted"/>